<dbReference type="PANTHER" id="PTHR43808:SF8">
    <property type="entry name" value="PEPTIDASE M20 DIMERISATION DOMAIN-CONTAINING PROTEIN"/>
    <property type="match status" value="1"/>
</dbReference>
<dbReference type="Gene3D" id="3.30.70.360">
    <property type="match status" value="1"/>
</dbReference>
<evidence type="ECO:0000256" key="1">
    <source>
        <dbReference type="ARBA" id="ARBA00001947"/>
    </source>
</evidence>
<dbReference type="InterPro" id="IPR050072">
    <property type="entry name" value="Peptidase_M20A"/>
</dbReference>
<keyword evidence="5" id="KW-0862">Zinc</keyword>
<dbReference type="PROSITE" id="PS00758">
    <property type="entry name" value="ARGE_DAPE_CPG2_1"/>
    <property type="match status" value="1"/>
</dbReference>
<evidence type="ECO:0000256" key="4">
    <source>
        <dbReference type="ARBA" id="ARBA00022801"/>
    </source>
</evidence>
<protein>
    <submittedName>
        <fullName evidence="7">M20/M25/M40 family metallo-hydrolase</fullName>
    </submittedName>
</protein>
<dbReference type="SUPFAM" id="SSF55031">
    <property type="entry name" value="Bacterial exopeptidase dimerisation domain"/>
    <property type="match status" value="1"/>
</dbReference>
<evidence type="ECO:0000313" key="7">
    <source>
        <dbReference type="EMBL" id="RYP82313.1"/>
    </source>
</evidence>
<feature type="domain" description="Peptidase M20 dimerisation" evidence="6">
    <location>
        <begin position="197"/>
        <end position="335"/>
    </location>
</feature>
<dbReference type="InterPro" id="IPR002933">
    <property type="entry name" value="Peptidase_M20"/>
</dbReference>
<dbReference type="GO" id="GO:0016787">
    <property type="term" value="F:hydrolase activity"/>
    <property type="evidence" value="ECO:0007669"/>
    <property type="project" value="UniProtKB-KW"/>
</dbReference>
<evidence type="ECO:0000313" key="8">
    <source>
        <dbReference type="Proteomes" id="UP000295198"/>
    </source>
</evidence>
<dbReference type="RefSeq" id="WP_134720627.1">
    <property type="nucleotide sequence ID" value="NZ_SDKM01000049.1"/>
</dbReference>
<dbReference type="EMBL" id="SDKM01000049">
    <property type="protein sequence ID" value="RYP82313.1"/>
    <property type="molecule type" value="Genomic_DNA"/>
</dbReference>
<gene>
    <name evidence="7" type="ORF">EKO23_21975</name>
</gene>
<dbReference type="Gene3D" id="1.10.150.900">
    <property type="match status" value="1"/>
</dbReference>
<proteinExistence type="inferred from homology"/>
<evidence type="ECO:0000256" key="5">
    <source>
        <dbReference type="ARBA" id="ARBA00022833"/>
    </source>
</evidence>
<dbReference type="InterPro" id="IPR001261">
    <property type="entry name" value="ArgE/DapE_CS"/>
</dbReference>
<dbReference type="SUPFAM" id="SSF53187">
    <property type="entry name" value="Zn-dependent exopeptidases"/>
    <property type="match status" value="1"/>
</dbReference>
<accession>A0A4Q4Z3S9</accession>
<reference evidence="7 8" key="1">
    <citation type="submission" date="2019-01" db="EMBL/GenBank/DDBJ databases">
        <title>Nocardioides guangzhouensis sp. nov., an actinobacterium isolated from soil.</title>
        <authorList>
            <person name="Fu Y."/>
            <person name="Cai Y."/>
            <person name="Lin Z."/>
            <person name="Chen P."/>
        </authorList>
    </citation>
    <scope>NUCLEOTIDE SEQUENCE [LARGE SCALE GENOMIC DNA]</scope>
    <source>
        <strain evidence="7 8">130</strain>
    </source>
</reference>
<keyword evidence="3" id="KW-0479">Metal-binding</keyword>
<dbReference type="AlphaFoldDB" id="A0A4Q4Z3S9"/>
<dbReference type="OrthoDB" id="7055905at2"/>
<evidence type="ECO:0000256" key="3">
    <source>
        <dbReference type="ARBA" id="ARBA00022723"/>
    </source>
</evidence>
<sequence>MTPLHAEVLEVTRALIRFDTSNAPETALGRPPGDETGPASYLRDLLADAGVDCELVARDPRRANLVARIPGSDPSAPSLAFVGHLDVVPADPRDWTHPPFAAVVDEGGWLWGRGAVDMKNEVAARAVALAHLARSGFRPRGDLWLIAVADEEDGMADVGMRWLLDARPDIRPDQVLNEGGGERLPLRDGRVVQTVGIGEKGTFPARVVALGEAGHASTPDVGDNAVPLLGELLRRVGRGMPRYTPSPLVDRTLEVLLDRPVTDFAADVVQAAALHPVLAHTLPALAGTTMAPTLLSGSPKRNVMPARAAFELDCRILPGTTEADVEREVRARLGSDVAYELEWPEVLVAGSASDPSSTLMDAMARVLAASGDDATLLPMLCTGFTDSVYLREAGTPTAYGFNPFRSTSAEVLAAGFHNADERVHVDDLLLSVEFHVALARDLLG</sequence>
<comment type="similarity">
    <text evidence="2">Belongs to the peptidase M20A family.</text>
</comment>
<dbReference type="InterPro" id="IPR036264">
    <property type="entry name" value="Bact_exopeptidase_dim_dom"/>
</dbReference>
<dbReference type="Pfam" id="PF07687">
    <property type="entry name" value="M20_dimer"/>
    <property type="match status" value="1"/>
</dbReference>
<evidence type="ECO:0000259" key="6">
    <source>
        <dbReference type="Pfam" id="PF07687"/>
    </source>
</evidence>
<evidence type="ECO:0000256" key="2">
    <source>
        <dbReference type="ARBA" id="ARBA00006247"/>
    </source>
</evidence>
<comment type="caution">
    <text evidence="7">The sequence shown here is derived from an EMBL/GenBank/DDBJ whole genome shotgun (WGS) entry which is preliminary data.</text>
</comment>
<dbReference type="GO" id="GO:0046872">
    <property type="term" value="F:metal ion binding"/>
    <property type="evidence" value="ECO:0007669"/>
    <property type="project" value="UniProtKB-KW"/>
</dbReference>
<comment type="cofactor">
    <cofactor evidence="1">
        <name>Zn(2+)</name>
        <dbReference type="ChEBI" id="CHEBI:29105"/>
    </cofactor>
</comment>
<dbReference type="Gene3D" id="3.40.630.10">
    <property type="entry name" value="Zn peptidases"/>
    <property type="match status" value="1"/>
</dbReference>
<keyword evidence="8" id="KW-1185">Reference proteome</keyword>
<dbReference type="Pfam" id="PF01546">
    <property type="entry name" value="Peptidase_M20"/>
    <property type="match status" value="1"/>
</dbReference>
<dbReference type="PANTHER" id="PTHR43808">
    <property type="entry name" value="ACETYLORNITHINE DEACETYLASE"/>
    <property type="match status" value="1"/>
</dbReference>
<name>A0A4Q4Z3S9_9ACTN</name>
<keyword evidence="4 7" id="KW-0378">Hydrolase</keyword>
<organism evidence="7 8">
    <name type="scientific">Nocardioides guangzhouensis</name>
    <dbReference type="NCBI Taxonomy" id="2497878"/>
    <lineage>
        <taxon>Bacteria</taxon>
        <taxon>Bacillati</taxon>
        <taxon>Actinomycetota</taxon>
        <taxon>Actinomycetes</taxon>
        <taxon>Propionibacteriales</taxon>
        <taxon>Nocardioidaceae</taxon>
        <taxon>Nocardioides</taxon>
    </lineage>
</organism>
<dbReference type="Proteomes" id="UP000295198">
    <property type="component" value="Unassembled WGS sequence"/>
</dbReference>
<dbReference type="InterPro" id="IPR011650">
    <property type="entry name" value="Peptidase_M20_dimer"/>
</dbReference>